<keyword evidence="3" id="KW-1185">Reference proteome</keyword>
<accession>A0A1V8RTF8</accession>
<feature type="region of interest" description="Disordered" evidence="1">
    <location>
        <begin position="34"/>
        <end position="84"/>
    </location>
</feature>
<sequence length="84" mass="9664">MPALTGTAFAVDPVQQRATQNALQDAAELRALRSQMQRQQYQQQQQFNREIDRDRIVPQQPRQPSVPVVRQNCRQSSGRVSTCR</sequence>
<comment type="caution">
    <text evidence="2">The sequence shown here is derived from an EMBL/GenBank/DDBJ whole genome shotgun (WGS) entry which is preliminary data.</text>
</comment>
<dbReference type="Proteomes" id="UP000191905">
    <property type="component" value="Unassembled WGS sequence"/>
</dbReference>
<protein>
    <submittedName>
        <fullName evidence="2">Uncharacterized protein</fullName>
    </submittedName>
</protein>
<proteinExistence type="predicted"/>
<reference evidence="2 3" key="1">
    <citation type="journal article" date="2016" name="Int. J. Syst. Evol. Microbiol.">
        <title>Pseudaminobacter manganicus sp. nov., isolated from sludge of a manganese mine.</title>
        <authorList>
            <person name="Li J."/>
            <person name="Huang J."/>
            <person name="Liao S."/>
            <person name="Wang G."/>
        </authorList>
    </citation>
    <scope>NUCLEOTIDE SEQUENCE [LARGE SCALE GENOMIC DNA]</scope>
    <source>
        <strain evidence="2 3">JH-7</strain>
    </source>
</reference>
<evidence type="ECO:0000313" key="3">
    <source>
        <dbReference type="Proteomes" id="UP000191905"/>
    </source>
</evidence>
<dbReference type="AlphaFoldDB" id="A0A1V8RTF8"/>
<gene>
    <name evidence="2" type="ORF">BFN67_14655</name>
</gene>
<evidence type="ECO:0000313" key="2">
    <source>
        <dbReference type="EMBL" id="OQM76428.1"/>
    </source>
</evidence>
<name>A0A1V8RTF8_9HYPH</name>
<dbReference type="EMBL" id="MDET01000008">
    <property type="protein sequence ID" value="OQM76428.1"/>
    <property type="molecule type" value="Genomic_DNA"/>
</dbReference>
<feature type="compositionally biased region" description="Low complexity" evidence="1">
    <location>
        <begin position="35"/>
        <end position="46"/>
    </location>
</feature>
<organism evidence="2 3">
    <name type="scientific">Manganibacter manganicus</name>
    <dbReference type="NCBI Taxonomy" id="1873176"/>
    <lineage>
        <taxon>Bacteria</taxon>
        <taxon>Pseudomonadati</taxon>
        <taxon>Pseudomonadota</taxon>
        <taxon>Alphaproteobacteria</taxon>
        <taxon>Hyphomicrobiales</taxon>
        <taxon>Phyllobacteriaceae</taxon>
        <taxon>Manganibacter</taxon>
    </lineage>
</organism>
<evidence type="ECO:0000256" key="1">
    <source>
        <dbReference type="SAM" id="MobiDB-lite"/>
    </source>
</evidence>
<feature type="compositionally biased region" description="Low complexity" evidence="1">
    <location>
        <begin position="57"/>
        <end position="71"/>
    </location>
</feature>
<feature type="compositionally biased region" description="Polar residues" evidence="1">
    <location>
        <begin position="72"/>
        <end position="84"/>
    </location>
</feature>